<dbReference type="GO" id="GO:0000287">
    <property type="term" value="F:magnesium ion binding"/>
    <property type="evidence" value="ECO:0007669"/>
    <property type="project" value="InterPro"/>
</dbReference>
<sequence>MTESPPADAPRDHWQFDRFQVWRRAHAPRQRGEPGAREVLGPALGLAAGQVPIQRDERGKPHLDPPYQQQRVSWSHSGALLLVALGPARDLGVDVEQYRERPRMMDIAARFFHPSELDWLRAHPEAERTAVFVRLWCAKEAVLKAHGQGVSFGLEKLVFGEREGGLQLIDCAEDLGSPGEWQLREWQPQAGYRGALAWRD</sequence>
<keyword evidence="2 4" id="KW-0808">Transferase</keyword>
<dbReference type="InterPro" id="IPR037143">
    <property type="entry name" value="4-PPantetheinyl_Trfase_dom_sf"/>
</dbReference>
<evidence type="ECO:0000259" key="3">
    <source>
        <dbReference type="Pfam" id="PF01648"/>
    </source>
</evidence>
<evidence type="ECO:0000313" key="4">
    <source>
        <dbReference type="EMBL" id="SKC63489.1"/>
    </source>
</evidence>
<keyword evidence="5" id="KW-1185">Reference proteome</keyword>
<dbReference type="Proteomes" id="UP000190341">
    <property type="component" value="Unassembled WGS sequence"/>
</dbReference>
<dbReference type="PANTHER" id="PTHR12215">
    <property type="entry name" value="PHOSPHOPANTETHEINE TRANSFERASE"/>
    <property type="match status" value="1"/>
</dbReference>
<evidence type="ECO:0000256" key="2">
    <source>
        <dbReference type="ARBA" id="ARBA00022679"/>
    </source>
</evidence>
<protein>
    <submittedName>
        <fullName evidence="4">4'-phosphopantetheinyl transferase</fullName>
    </submittedName>
</protein>
<dbReference type="EMBL" id="FUZV01000001">
    <property type="protein sequence ID" value="SKC63489.1"/>
    <property type="molecule type" value="Genomic_DNA"/>
</dbReference>
<dbReference type="AlphaFoldDB" id="A0A1T5KJ51"/>
<feature type="domain" description="4'-phosphopantetheinyl transferase" evidence="3">
    <location>
        <begin position="91"/>
        <end position="192"/>
    </location>
</feature>
<evidence type="ECO:0000256" key="1">
    <source>
        <dbReference type="ARBA" id="ARBA00010990"/>
    </source>
</evidence>
<dbReference type="Pfam" id="PF01648">
    <property type="entry name" value="ACPS"/>
    <property type="match status" value="1"/>
</dbReference>
<dbReference type="GO" id="GO:0008897">
    <property type="term" value="F:holo-[acyl-carrier-protein] synthase activity"/>
    <property type="evidence" value="ECO:0007669"/>
    <property type="project" value="InterPro"/>
</dbReference>
<dbReference type="GO" id="GO:0019878">
    <property type="term" value="P:lysine biosynthetic process via aminoadipic acid"/>
    <property type="evidence" value="ECO:0007669"/>
    <property type="project" value="TreeGrafter"/>
</dbReference>
<dbReference type="InterPro" id="IPR008278">
    <property type="entry name" value="4-PPantetheinyl_Trfase_dom"/>
</dbReference>
<dbReference type="STRING" id="428993.SAMN06296058_1739"/>
<dbReference type="OrthoDB" id="9808281at2"/>
<dbReference type="InterPro" id="IPR050559">
    <property type="entry name" value="P-Pant_transferase_sf"/>
</dbReference>
<dbReference type="PANTHER" id="PTHR12215:SF10">
    <property type="entry name" value="L-AMINOADIPATE-SEMIALDEHYDE DEHYDROGENASE-PHOSPHOPANTETHEINYL TRANSFERASE"/>
    <property type="match status" value="1"/>
</dbReference>
<gene>
    <name evidence="4" type="ORF">SAMN06296058_1739</name>
</gene>
<accession>A0A1T5KJ51</accession>
<name>A0A1T5KJ51_9GAMM</name>
<dbReference type="RefSeq" id="WP_079724005.1">
    <property type="nucleotide sequence ID" value="NZ_BMCL01000002.1"/>
</dbReference>
<reference evidence="4 5" key="1">
    <citation type="submission" date="2017-02" db="EMBL/GenBank/DDBJ databases">
        <authorList>
            <person name="Peterson S.W."/>
        </authorList>
    </citation>
    <scope>NUCLEOTIDE SEQUENCE [LARGE SCALE GENOMIC DNA]</scope>
    <source>
        <strain evidence="4 5">P15</strain>
    </source>
</reference>
<dbReference type="Gene3D" id="3.90.470.20">
    <property type="entry name" value="4'-phosphopantetheinyl transferase domain"/>
    <property type="match status" value="2"/>
</dbReference>
<organism evidence="4 5">
    <name type="scientific">Pseudoxanthomonas indica</name>
    <dbReference type="NCBI Taxonomy" id="428993"/>
    <lineage>
        <taxon>Bacteria</taxon>
        <taxon>Pseudomonadati</taxon>
        <taxon>Pseudomonadota</taxon>
        <taxon>Gammaproteobacteria</taxon>
        <taxon>Lysobacterales</taxon>
        <taxon>Lysobacteraceae</taxon>
        <taxon>Pseudoxanthomonas</taxon>
    </lineage>
</organism>
<comment type="similarity">
    <text evidence="1">Belongs to the P-Pant transferase superfamily. Gsp/Sfp/HetI/AcpT family.</text>
</comment>
<proteinExistence type="inferred from homology"/>
<evidence type="ECO:0000313" key="5">
    <source>
        <dbReference type="Proteomes" id="UP000190341"/>
    </source>
</evidence>
<dbReference type="GO" id="GO:0005829">
    <property type="term" value="C:cytosol"/>
    <property type="evidence" value="ECO:0007669"/>
    <property type="project" value="TreeGrafter"/>
</dbReference>
<dbReference type="SUPFAM" id="SSF56214">
    <property type="entry name" value="4'-phosphopantetheinyl transferase"/>
    <property type="match status" value="2"/>
</dbReference>